<accession>Q12WZ9</accession>
<evidence type="ECO:0000313" key="1">
    <source>
        <dbReference type="EMBL" id="ABE52027.1"/>
    </source>
</evidence>
<dbReference type="RefSeq" id="WP_011499175.1">
    <property type="nucleotide sequence ID" value="NC_007955.1"/>
</dbReference>
<dbReference type="HOGENOM" id="CLU_1514631_0_0_2"/>
<protein>
    <submittedName>
        <fullName evidence="1">Uncharacterized protein</fullName>
    </submittedName>
</protein>
<dbReference type="OrthoDB" id="139341at2157"/>
<keyword evidence="2" id="KW-1185">Reference proteome</keyword>
<sequence>MMNVNRSTGHHVFKLSSASTKEEFHMWRKEWLVENAKTRQLDDHRYAADNKITNGFWSWYLEKHKDLTRRYNHLYSDITARDCRELEMDQSKSTNLSISSGYVDLDHIRQEFIKHDRETIEGLATSLKKIGLANEAEELLSLKPIDKNTMVVLDRFFDALHNKDFNDMQIIDFYLDLTPEERVSLGCKP</sequence>
<gene>
    <name evidence="1" type="ordered locus">Mbur_1099</name>
</gene>
<dbReference type="Proteomes" id="UP000001979">
    <property type="component" value="Chromosome"/>
</dbReference>
<organism evidence="1 2">
    <name type="scientific">Methanococcoides burtonii (strain DSM 6242 / NBRC 107633 / OCM 468 / ACE-M)</name>
    <dbReference type="NCBI Taxonomy" id="259564"/>
    <lineage>
        <taxon>Archaea</taxon>
        <taxon>Methanobacteriati</taxon>
        <taxon>Methanobacteriota</taxon>
        <taxon>Stenosarchaea group</taxon>
        <taxon>Methanomicrobia</taxon>
        <taxon>Methanosarcinales</taxon>
        <taxon>Methanosarcinaceae</taxon>
        <taxon>Methanococcoides</taxon>
    </lineage>
</organism>
<proteinExistence type="predicted"/>
<reference evidence="2" key="1">
    <citation type="journal article" date="2009" name="ISME J.">
        <title>The genome sequence of the psychrophilic archaeon, Methanococcoides burtonii: the role of genome evolution in cold adaptation.</title>
        <authorList>
            <person name="Allen M.A."/>
            <person name="Lauro F.M."/>
            <person name="Williams T.J."/>
            <person name="Burg D."/>
            <person name="Siddiqui K.S."/>
            <person name="De Francisci D."/>
            <person name="Chong K.W."/>
            <person name="Pilak O."/>
            <person name="Chew H.H."/>
            <person name="De Maere M.Z."/>
            <person name="Ting L."/>
            <person name="Katrib M."/>
            <person name="Ng C."/>
            <person name="Sowers K.R."/>
            <person name="Galperin M.Y."/>
            <person name="Anderson I.J."/>
            <person name="Ivanova N."/>
            <person name="Dalin E."/>
            <person name="Martinez M."/>
            <person name="Lapidus A."/>
            <person name="Hauser L."/>
            <person name="Land M."/>
            <person name="Thomas T."/>
            <person name="Cavicchioli R."/>
        </authorList>
    </citation>
    <scope>NUCLEOTIDE SEQUENCE [LARGE SCALE GENOMIC DNA]</scope>
    <source>
        <strain evidence="2">DSM 6242 / NBRC 107633 / OCM 468 / ACE-M</strain>
    </source>
</reference>
<evidence type="ECO:0000313" key="2">
    <source>
        <dbReference type="Proteomes" id="UP000001979"/>
    </source>
</evidence>
<dbReference type="GeneID" id="3998036"/>
<dbReference type="EMBL" id="CP000300">
    <property type="protein sequence ID" value="ABE52027.1"/>
    <property type="molecule type" value="Genomic_DNA"/>
</dbReference>
<name>Q12WZ9_METBU</name>
<dbReference type="AlphaFoldDB" id="Q12WZ9"/>
<dbReference type="KEGG" id="mbu:Mbur_1099"/>